<evidence type="ECO:0008006" key="4">
    <source>
        <dbReference type="Google" id="ProtNLM"/>
    </source>
</evidence>
<protein>
    <recommendedName>
        <fullName evidence="4">C2H2-type domain-containing protein</fullName>
    </recommendedName>
</protein>
<dbReference type="OrthoDB" id="2687452at2759"/>
<keyword evidence="3" id="KW-1185">Reference proteome</keyword>
<dbReference type="HOGENOM" id="CLU_070615_2_0_1"/>
<dbReference type="Proteomes" id="UP000039046">
    <property type="component" value="Unassembled WGS sequence"/>
</dbReference>
<evidence type="ECO:0000313" key="3">
    <source>
        <dbReference type="Proteomes" id="UP000039046"/>
    </source>
</evidence>
<sequence>MNSLFDGYNNALPAYNAFLDPSSAAGASGRVSLEHDSLRYLSSDADSFASSSPESPRPGAVYSGIYALGSAPNSPLYSQFADNTLFAGGSPYSSTSVSPGPDPSSPRVSQDEVYGESSVGGRDYPVFCLSPGCDAKPFKRRADLIRHYKHKHSPDSDKESYFCDYSKCVRRHEPFHRRDHFRDHLRDFHKEDIERRGRSVNEEWLGDRNTSAAWWRCAKCLVRNYVDKSGYECPTCKTKCQPKRKALRQKD</sequence>
<accession>A0A0A1T3S4</accession>
<feature type="region of interest" description="Disordered" evidence="1">
    <location>
        <begin position="92"/>
        <end position="118"/>
    </location>
</feature>
<gene>
    <name evidence="2" type="ORF">VHEMI00888</name>
</gene>
<reference evidence="2 3" key="1">
    <citation type="journal article" date="2015" name="Genome Announc.">
        <title>Draft Genome Sequence and Gene Annotation of the Entomopathogenic Fungus Verticillium hemipterigenum.</title>
        <authorList>
            <person name="Horn F."/>
            <person name="Habel A."/>
            <person name="Scharf D.H."/>
            <person name="Dworschak J."/>
            <person name="Brakhage A.A."/>
            <person name="Guthke R."/>
            <person name="Hertweck C."/>
            <person name="Linde J."/>
        </authorList>
    </citation>
    <scope>NUCLEOTIDE SEQUENCE [LARGE SCALE GENOMIC DNA]</scope>
</reference>
<evidence type="ECO:0000313" key="2">
    <source>
        <dbReference type="EMBL" id="CEJ80720.1"/>
    </source>
</evidence>
<dbReference type="AlphaFoldDB" id="A0A0A1T3S4"/>
<organism evidence="2 3">
    <name type="scientific">[Torrubiella] hemipterigena</name>
    <dbReference type="NCBI Taxonomy" id="1531966"/>
    <lineage>
        <taxon>Eukaryota</taxon>
        <taxon>Fungi</taxon>
        <taxon>Dikarya</taxon>
        <taxon>Ascomycota</taxon>
        <taxon>Pezizomycotina</taxon>
        <taxon>Sordariomycetes</taxon>
        <taxon>Hypocreomycetidae</taxon>
        <taxon>Hypocreales</taxon>
        <taxon>Clavicipitaceae</taxon>
        <taxon>Clavicipitaceae incertae sedis</taxon>
        <taxon>'Torrubiella' clade</taxon>
    </lineage>
</organism>
<evidence type="ECO:0000256" key="1">
    <source>
        <dbReference type="SAM" id="MobiDB-lite"/>
    </source>
</evidence>
<dbReference type="EMBL" id="CDHN01000001">
    <property type="protein sequence ID" value="CEJ80720.1"/>
    <property type="molecule type" value="Genomic_DNA"/>
</dbReference>
<dbReference type="Gene3D" id="3.30.160.60">
    <property type="entry name" value="Classic Zinc Finger"/>
    <property type="match status" value="1"/>
</dbReference>
<name>A0A0A1T3S4_9HYPO</name>
<proteinExistence type="predicted"/>